<evidence type="ECO:0000256" key="2">
    <source>
        <dbReference type="ARBA" id="ARBA00022723"/>
    </source>
</evidence>
<evidence type="ECO:0000256" key="4">
    <source>
        <dbReference type="PIRSR" id="PIRSR601765-1"/>
    </source>
</evidence>
<evidence type="ECO:0000313" key="6">
    <source>
        <dbReference type="Proteomes" id="UP000664132"/>
    </source>
</evidence>
<dbReference type="PANTHER" id="PTHR43175">
    <property type="entry name" value="CARBONIC ANHYDRASE"/>
    <property type="match status" value="1"/>
</dbReference>
<comment type="cofactor">
    <cofactor evidence="4">
        <name>Zn(2+)</name>
        <dbReference type="ChEBI" id="CHEBI:29105"/>
    </cofactor>
    <text evidence="4">Binds 1 zinc ion per subunit.</text>
</comment>
<comment type="caution">
    <text evidence="5">The sequence shown here is derived from an EMBL/GenBank/DDBJ whole genome shotgun (WGS) entry which is preliminary data.</text>
</comment>
<dbReference type="EMBL" id="JAFJYH010000114">
    <property type="protein sequence ID" value="KAG4419039.1"/>
    <property type="molecule type" value="Genomic_DNA"/>
</dbReference>
<dbReference type="InterPro" id="IPR001765">
    <property type="entry name" value="Carbonic_anhydrase"/>
</dbReference>
<keyword evidence="3 4" id="KW-0862">Zinc</keyword>
<dbReference type="SMART" id="SM00947">
    <property type="entry name" value="Pro_CA"/>
    <property type="match status" value="1"/>
</dbReference>
<reference evidence="5" key="1">
    <citation type="submission" date="2021-02" db="EMBL/GenBank/DDBJ databases">
        <title>Genome sequence Cadophora malorum strain M34.</title>
        <authorList>
            <person name="Stefanovic E."/>
            <person name="Vu D."/>
            <person name="Scully C."/>
            <person name="Dijksterhuis J."/>
            <person name="Roader J."/>
            <person name="Houbraken J."/>
        </authorList>
    </citation>
    <scope>NUCLEOTIDE SEQUENCE</scope>
    <source>
        <strain evidence="5">M34</strain>
    </source>
</reference>
<dbReference type="AlphaFoldDB" id="A0A8H7WAU9"/>
<dbReference type="Proteomes" id="UP000664132">
    <property type="component" value="Unassembled WGS sequence"/>
</dbReference>
<organism evidence="5 6">
    <name type="scientific">Cadophora malorum</name>
    <dbReference type="NCBI Taxonomy" id="108018"/>
    <lineage>
        <taxon>Eukaryota</taxon>
        <taxon>Fungi</taxon>
        <taxon>Dikarya</taxon>
        <taxon>Ascomycota</taxon>
        <taxon>Pezizomycotina</taxon>
        <taxon>Leotiomycetes</taxon>
        <taxon>Helotiales</taxon>
        <taxon>Ploettnerulaceae</taxon>
        <taxon>Cadophora</taxon>
    </lineage>
</organism>
<dbReference type="OrthoDB" id="10248475at2759"/>
<dbReference type="PANTHER" id="PTHR43175:SF3">
    <property type="entry name" value="CARBON DISULFIDE HYDROLASE"/>
    <property type="match status" value="1"/>
</dbReference>
<feature type="binding site" evidence="4">
    <location>
        <position position="50"/>
    </location>
    <ligand>
        <name>Zn(2+)</name>
        <dbReference type="ChEBI" id="CHEBI:29105"/>
    </ligand>
</feature>
<gene>
    <name evidence="5" type="ORF">IFR04_007815</name>
</gene>
<dbReference type="GO" id="GO:0004089">
    <property type="term" value="F:carbonate dehydratase activity"/>
    <property type="evidence" value="ECO:0007669"/>
    <property type="project" value="InterPro"/>
</dbReference>
<sequence length="219" mass="23934">MSETPTKTIMQKLIERSQVYAQSHTTAMTLDEGKALPPGTVPKVTVIVSCCDPRCLPEEFFMLEKGFEYSIVRNAGGRTSEALRSIVCIDTLIGLEAVIVVHHTGSFTIQPIQQLPKTIEEAHKECYIDCGLTHLTNASIRASLLSKDPSLELSVSKMDFGEIIEFVSYYPFSGTPALSIPAAVREDVSFLKDSPLIDSSIPIYGCVYDIATGLVSEVL</sequence>
<dbReference type="Gene3D" id="3.40.1050.10">
    <property type="entry name" value="Carbonic anhydrase"/>
    <property type="match status" value="1"/>
</dbReference>
<evidence type="ECO:0008006" key="7">
    <source>
        <dbReference type="Google" id="ProtNLM"/>
    </source>
</evidence>
<feature type="binding site" evidence="4">
    <location>
        <position position="103"/>
    </location>
    <ligand>
        <name>Zn(2+)</name>
        <dbReference type="ChEBI" id="CHEBI:29105"/>
    </ligand>
</feature>
<keyword evidence="6" id="KW-1185">Reference proteome</keyword>
<accession>A0A8H7WAU9</accession>
<proteinExistence type="inferred from homology"/>
<evidence type="ECO:0000256" key="1">
    <source>
        <dbReference type="ARBA" id="ARBA00006217"/>
    </source>
</evidence>
<comment type="similarity">
    <text evidence="1">Belongs to the beta-class carbonic anhydrase family.</text>
</comment>
<evidence type="ECO:0000313" key="5">
    <source>
        <dbReference type="EMBL" id="KAG4419039.1"/>
    </source>
</evidence>
<keyword evidence="2 4" id="KW-0479">Metal-binding</keyword>
<evidence type="ECO:0000256" key="3">
    <source>
        <dbReference type="ARBA" id="ARBA00022833"/>
    </source>
</evidence>
<dbReference type="InterPro" id="IPR036874">
    <property type="entry name" value="Carbonic_anhydrase_sf"/>
</dbReference>
<name>A0A8H7WAU9_9HELO</name>
<feature type="binding site" evidence="4">
    <location>
        <position position="52"/>
    </location>
    <ligand>
        <name>Zn(2+)</name>
        <dbReference type="ChEBI" id="CHEBI:29105"/>
    </ligand>
</feature>
<dbReference type="SUPFAM" id="SSF53056">
    <property type="entry name" value="beta-carbonic anhydrase, cab"/>
    <property type="match status" value="1"/>
</dbReference>
<protein>
    <recommendedName>
        <fullName evidence="7">Carbonic anhydrase</fullName>
    </recommendedName>
</protein>
<dbReference type="GO" id="GO:0008270">
    <property type="term" value="F:zinc ion binding"/>
    <property type="evidence" value="ECO:0007669"/>
    <property type="project" value="InterPro"/>
</dbReference>